<dbReference type="InterPro" id="IPR009959">
    <property type="entry name" value="Cyclase_SnoaL-like"/>
</dbReference>
<dbReference type="SUPFAM" id="SSF54427">
    <property type="entry name" value="NTF2-like"/>
    <property type="match status" value="1"/>
</dbReference>
<dbReference type="Pfam" id="PF07366">
    <property type="entry name" value="SnoaL"/>
    <property type="match status" value="1"/>
</dbReference>
<dbReference type="AlphaFoldDB" id="A0A2T8F8F4"/>
<dbReference type="Proteomes" id="UP000246018">
    <property type="component" value="Unassembled WGS sequence"/>
</dbReference>
<evidence type="ECO:0000313" key="2">
    <source>
        <dbReference type="EMBL" id="PVG81975.1"/>
    </source>
</evidence>
<sequence length="201" mass="21816">MYRDQNTSRHLLFKPGSGSESLPRARTARWRYCRPLARETRLPRSGWAGARAEALMADNTNLARSLYEAWNNRDFDYLSDCMAADGSITDVGSGQTFRGPDGARQYNTAWADAFPDGRITVDKVIAQDDFVTVEYTGQGTHTGTLSSPAGSLPATGRSVTLHLCDVIEFADGKIKAQRSYLDTGALMAQLGVSAGQAATTQ</sequence>
<dbReference type="GO" id="GO:0030638">
    <property type="term" value="P:polyketide metabolic process"/>
    <property type="evidence" value="ECO:0007669"/>
    <property type="project" value="InterPro"/>
</dbReference>
<dbReference type="EMBL" id="QDGZ01000006">
    <property type="protein sequence ID" value="PVG81975.1"/>
    <property type="molecule type" value="Genomic_DNA"/>
</dbReference>
<reference evidence="2 3" key="1">
    <citation type="submission" date="2018-04" db="EMBL/GenBank/DDBJ databases">
        <title>Genome of Nocardioides gansuensis WSJ-1.</title>
        <authorList>
            <person name="Wu S."/>
            <person name="Wang G."/>
        </authorList>
    </citation>
    <scope>NUCLEOTIDE SEQUENCE [LARGE SCALE GENOMIC DNA]</scope>
    <source>
        <strain evidence="2 3">WSJ-1</strain>
    </source>
</reference>
<dbReference type="Gene3D" id="3.10.450.50">
    <property type="match status" value="1"/>
</dbReference>
<evidence type="ECO:0008006" key="4">
    <source>
        <dbReference type="Google" id="ProtNLM"/>
    </source>
</evidence>
<comment type="caution">
    <text evidence="2">The sequence shown here is derived from an EMBL/GenBank/DDBJ whole genome shotgun (WGS) entry which is preliminary data.</text>
</comment>
<name>A0A2T8F8F4_9ACTN</name>
<accession>A0A2T8F8F4</accession>
<dbReference type="PANTHER" id="PTHR38436:SF1">
    <property type="entry name" value="ESTER CYCLASE"/>
    <property type="match status" value="1"/>
</dbReference>
<dbReference type="OrthoDB" id="3783224at2"/>
<feature type="region of interest" description="Disordered" evidence="1">
    <location>
        <begin position="1"/>
        <end position="24"/>
    </location>
</feature>
<organism evidence="2 3">
    <name type="scientific">Nocardioides gansuensis</name>
    <dbReference type="NCBI Taxonomy" id="2138300"/>
    <lineage>
        <taxon>Bacteria</taxon>
        <taxon>Bacillati</taxon>
        <taxon>Actinomycetota</taxon>
        <taxon>Actinomycetes</taxon>
        <taxon>Propionibacteriales</taxon>
        <taxon>Nocardioidaceae</taxon>
        <taxon>Nocardioides</taxon>
    </lineage>
</organism>
<dbReference type="PANTHER" id="PTHR38436">
    <property type="entry name" value="POLYKETIDE CYCLASE SNOAL-LIKE DOMAIN"/>
    <property type="match status" value="1"/>
</dbReference>
<dbReference type="InterPro" id="IPR032710">
    <property type="entry name" value="NTF2-like_dom_sf"/>
</dbReference>
<gene>
    <name evidence="2" type="ORF">DDE18_14860</name>
</gene>
<proteinExistence type="predicted"/>
<protein>
    <recommendedName>
        <fullName evidence="4">Ester cyclase</fullName>
    </recommendedName>
</protein>
<keyword evidence="3" id="KW-1185">Reference proteome</keyword>
<evidence type="ECO:0000256" key="1">
    <source>
        <dbReference type="SAM" id="MobiDB-lite"/>
    </source>
</evidence>
<evidence type="ECO:0000313" key="3">
    <source>
        <dbReference type="Proteomes" id="UP000246018"/>
    </source>
</evidence>